<name>A0A0C2JK89_THEKT</name>
<gene>
    <name evidence="2" type="ORF">RF11_05917</name>
</gene>
<evidence type="ECO:0000313" key="3">
    <source>
        <dbReference type="Proteomes" id="UP000031668"/>
    </source>
</evidence>
<organism evidence="2 3">
    <name type="scientific">Thelohanellus kitauei</name>
    <name type="common">Myxosporean</name>
    <dbReference type="NCBI Taxonomy" id="669202"/>
    <lineage>
        <taxon>Eukaryota</taxon>
        <taxon>Metazoa</taxon>
        <taxon>Cnidaria</taxon>
        <taxon>Myxozoa</taxon>
        <taxon>Myxosporea</taxon>
        <taxon>Bivalvulida</taxon>
        <taxon>Platysporina</taxon>
        <taxon>Myxobolidae</taxon>
        <taxon>Thelohanellus</taxon>
    </lineage>
</organism>
<dbReference type="EMBL" id="JWZT01002273">
    <property type="protein sequence ID" value="KII69813.1"/>
    <property type="molecule type" value="Genomic_DNA"/>
</dbReference>
<evidence type="ECO:0000313" key="2">
    <source>
        <dbReference type="EMBL" id="KII69813.1"/>
    </source>
</evidence>
<evidence type="ECO:0000256" key="1">
    <source>
        <dbReference type="SAM" id="MobiDB-lite"/>
    </source>
</evidence>
<dbReference type="Proteomes" id="UP000031668">
    <property type="component" value="Unassembled WGS sequence"/>
</dbReference>
<reference evidence="2 3" key="1">
    <citation type="journal article" date="2014" name="Genome Biol. Evol.">
        <title>The genome of the myxosporean Thelohanellus kitauei shows adaptations to nutrient acquisition within its fish host.</title>
        <authorList>
            <person name="Yang Y."/>
            <person name="Xiong J."/>
            <person name="Zhou Z."/>
            <person name="Huo F."/>
            <person name="Miao W."/>
            <person name="Ran C."/>
            <person name="Liu Y."/>
            <person name="Zhang J."/>
            <person name="Feng J."/>
            <person name="Wang M."/>
            <person name="Wang M."/>
            <person name="Wang L."/>
            <person name="Yao B."/>
        </authorList>
    </citation>
    <scope>NUCLEOTIDE SEQUENCE [LARGE SCALE GENOMIC DNA]</scope>
    <source>
        <strain evidence="2">Wuqing</strain>
    </source>
</reference>
<comment type="caution">
    <text evidence="2">The sequence shown here is derived from an EMBL/GenBank/DDBJ whole genome shotgun (WGS) entry which is preliminary data.</text>
</comment>
<protein>
    <submittedName>
        <fullName evidence="2">Uncharacterized protein</fullName>
    </submittedName>
</protein>
<keyword evidence="3" id="KW-1185">Reference proteome</keyword>
<proteinExistence type="predicted"/>
<dbReference type="AlphaFoldDB" id="A0A0C2JK89"/>
<sequence>MSNGSMPFKTLYYQPSNLLSMRSQKKPTLKNVENSPHLKLMGEMFDEQILYLEPGVDRYPLVGMSLFDISIPPFRSLEREQEKFHLTCHRQSQQILCLSAVLRYFNTGAYEWDYHLYSNVRNLKLKYSMDPEVIMDKVEIDLRIAQHHRRFSVRPNHVSRHPWETSLRLAIEAFLELSADVYYIPKIWKPNPPFCPALLAAIDLAIVHLISALNTSPSWKKLDRKDDTSPGRIASRVVLRARSLPWLLDLRPSSLPRRRSTKCVGKSQLTTAGPKPQFPDEGHGQEDCRHYQAPLKGFQHRSTPDPMGEAVP</sequence>
<feature type="region of interest" description="Disordered" evidence="1">
    <location>
        <begin position="256"/>
        <end position="312"/>
    </location>
</feature>
<accession>A0A0C2JK89</accession>
<feature type="compositionally biased region" description="Basic and acidic residues" evidence="1">
    <location>
        <begin position="278"/>
        <end position="290"/>
    </location>
</feature>